<dbReference type="PANTHER" id="PTHR31306:SF8">
    <property type="entry name" value="GLYCOSYLTRANSFERASE FAMILY 34 PROTEIN"/>
    <property type="match status" value="1"/>
</dbReference>
<feature type="domain" description="SUEL-type lectin" evidence="5">
    <location>
        <begin position="149"/>
        <end position="236"/>
    </location>
</feature>
<organism evidence="6 7">
    <name type="scientific">Piromyces finnis</name>
    <dbReference type="NCBI Taxonomy" id="1754191"/>
    <lineage>
        <taxon>Eukaryota</taxon>
        <taxon>Fungi</taxon>
        <taxon>Fungi incertae sedis</taxon>
        <taxon>Chytridiomycota</taxon>
        <taxon>Chytridiomycota incertae sedis</taxon>
        <taxon>Neocallimastigomycetes</taxon>
        <taxon>Neocallimastigales</taxon>
        <taxon>Neocallimastigaceae</taxon>
        <taxon>Piromyces</taxon>
    </lineage>
</organism>
<keyword evidence="3" id="KW-0808">Transferase</keyword>
<name>A0A1Y1UW16_9FUNG</name>
<evidence type="ECO:0000313" key="6">
    <source>
        <dbReference type="EMBL" id="ORX42281.1"/>
    </source>
</evidence>
<proteinExistence type="inferred from homology"/>
<evidence type="ECO:0000256" key="1">
    <source>
        <dbReference type="ARBA" id="ARBA00005664"/>
    </source>
</evidence>
<evidence type="ECO:0000259" key="5">
    <source>
        <dbReference type="PROSITE" id="PS50228"/>
    </source>
</evidence>
<dbReference type="GO" id="GO:0000139">
    <property type="term" value="C:Golgi membrane"/>
    <property type="evidence" value="ECO:0007669"/>
    <property type="project" value="TreeGrafter"/>
</dbReference>
<dbReference type="InterPro" id="IPR000922">
    <property type="entry name" value="Lectin_gal-bd_dom"/>
</dbReference>
<keyword evidence="2" id="KW-0328">Glycosyltransferase</keyword>
<protein>
    <recommendedName>
        <fullName evidence="5">SUEL-type lectin domain-containing protein</fullName>
    </recommendedName>
</protein>
<evidence type="ECO:0000256" key="4">
    <source>
        <dbReference type="SAM" id="Phobius"/>
    </source>
</evidence>
<dbReference type="AlphaFoldDB" id="A0A1Y1UW16"/>
<evidence type="ECO:0000256" key="3">
    <source>
        <dbReference type="ARBA" id="ARBA00022679"/>
    </source>
</evidence>
<gene>
    <name evidence="6" type="ORF">BCR36DRAFT_407096</name>
</gene>
<feature type="transmembrane region" description="Helical" evidence="4">
    <location>
        <begin position="16"/>
        <end position="36"/>
    </location>
</feature>
<evidence type="ECO:0000313" key="7">
    <source>
        <dbReference type="Proteomes" id="UP000193719"/>
    </source>
</evidence>
<sequence length="492" mass="58208">MSSDVSIDKKLFKKNLILIAFIFIIIIASIVCILINDYGQNIQFINLKKNVESSNSNKTEIDNTKNKLPKGFVFLDNYISNGPITQNRDIDDGTKRNLYQLINKENDDFNNDEYDYDEYMTLKNETHWKSEYFCQINSKSRPEVLKGYDITCPEYYTIVIDKAFYGRHPNDKKHCPIRLTYSKLRKLKKGCGYEPINAIKNNCEGKQYCTLIPSDRVFKDTCVGLKKYLHIEYHCVKKAQLKKKRISIVSFYDNIKSNTIQEHSVSEFYQYSNIHGYEYSLSTYNYIPDRVIYFMKFQPIIEKLTEGLKNDSYDWIVWVDSDIIITNPNIKIETFLPDEKMSKVHLIAAFDYRGRKDVCCGLNAGVLFIRVHEWSLNLFTRAMAYPYYRSKMLLELDDQTALNNVLIEFNEKKHYIIVPHQWFNTFQPNKDGFLLHIMGGNQKKKERFLQEFFKESKNSSEWTNRTNEDMRKEIIDYYNKDLDDQLNIVLQP</sequence>
<dbReference type="OrthoDB" id="407658at2759"/>
<dbReference type="InterPro" id="IPR008630">
    <property type="entry name" value="Glyco_trans_34"/>
</dbReference>
<dbReference type="Gene3D" id="3.90.550.10">
    <property type="entry name" value="Spore Coat Polysaccharide Biosynthesis Protein SpsA, Chain A"/>
    <property type="match status" value="1"/>
</dbReference>
<dbReference type="CDD" id="cd22823">
    <property type="entry name" value="Gal_Rha_Lectin"/>
    <property type="match status" value="1"/>
</dbReference>
<keyword evidence="7" id="KW-1185">Reference proteome</keyword>
<accession>A0A1Y1UW16</accession>
<dbReference type="InterPro" id="IPR029044">
    <property type="entry name" value="Nucleotide-diphossugar_trans"/>
</dbReference>
<reference evidence="6 7" key="1">
    <citation type="submission" date="2016-08" db="EMBL/GenBank/DDBJ databases">
        <title>Genomes of anaerobic fungi encode conserved fungal cellulosomes for biomass hydrolysis.</title>
        <authorList>
            <consortium name="DOE Joint Genome Institute"/>
            <person name="Haitjema C.H."/>
            <person name="Gilmore S.P."/>
            <person name="Henske J.K."/>
            <person name="Solomon K.V."/>
            <person name="De Groot R."/>
            <person name="Kuo A."/>
            <person name="Mondo S.J."/>
            <person name="Salamov A.A."/>
            <person name="Labutti K."/>
            <person name="Zhao Z."/>
            <person name="Chiniquy J."/>
            <person name="Barry K."/>
            <person name="Brewer H.M."/>
            <person name="Purvine S.O."/>
            <person name="Wright A.T."/>
            <person name="Boxma B."/>
            <person name="Van Alen T."/>
            <person name="Hackstein J.H."/>
            <person name="Baker S.E."/>
            <person name="Grigoriev I.V."/>
            <person name="O'Malley M.A."/>
        </authorList>
    </citation>
    <scope>NUCLEOTIDE SEQUENCE [LARGE SCALE GENOMIC DNA]</scope>
    <source>
        <strain evidence="7">finn</strain>
    </source>
</reference>
<dbReference type="InterPro" id="IPR043159">
    <property type="entry name" value="Lectin_gal-bd_sf"/>
</dbReference>
<evidence type="ECO:0000256" key="2">
    <source>
        <dbReference type="ARBA" id="ARBA00022676"/>
    </source>
</evidence>
<dbReference type="Pfam" id="PF02140">
    <property type="entry name" value="SUEL_Lectin"/>
    <property type="match status" value="1"/>
</dbReference>
<keyword evidence="4" id="KW-0472">Membrane</keyword>
<dbReference type="GO" id="GO:0016757">
    <property type="term" value="F:glycosyltransferase activity"/>
    <property type="evidence" value="ECO:0007669"/>
    <property type="project" value="UniProtKB-KW"/>
</dbReference>
<dbReference type="GO" id="GO:0030246">
    <property type="term" value="F:carbohydrate binding"/>
    <property type="evidence" value="ECO:0007669"/>
    <property type="project" value="InterPro"/>
</dbReference>
<dbReference type="SUPFAM" id="SSF53448">
    <property type="entry name" value="Nucleotide-diphospho-sugar transferases"/>
    <property type="match status" value="1"/>
</dbReference>
<dbReference type="Pfam" id="PF05637">
    <property type="entry name" value="Glyco_transf_34"/>
    <property type="match status" value="1"/>
</dbReference>
<comment type="similarity">
    <text evidence="1">Belongs to the glycosyltransferase 34 family.</text>
</comment>
<dbReference type="PANTHER" id="PTHR31306">
    <property type="entry name" value="ALPHA-1,6-MANNOSYLTRANSFERASE MNN11-RELATED"/>
    <property type="match status" value="1"/>
</dbReference>
<comment type="caution">
    <text evidence="6">The sequence shown here is derived from an EMBL/GenBank/DDBJ whole genome shotgun (WGS) entry which is preliminary data.</text>
</comment>
<dbReference type="GO" id="GO:0006487">
    <property type="term" value="P:protein N-linked glycosylation"/>
    <property type="evidence" value="ECO:0007669"/>
    <property type="project" value="TreeGrafter"/>
</dbReference>
<keyword evidence="4" id="KW-1133">Transmembrane helix</keyword>
<keyword evidence="4" id="KW-0812">Transmembrane</keyword>
<dbReference type="EMBL" id="MCFH01000067">
    <property type="protein sequence ID" value="ORX42281.1"/>
    <property type="molecule type" value="Genomic_DNA"/>
</dbReference>
<dbReference type="Gene3D" id="2.60.120.740">
    <property type="match status" value="1"/>
</dbReference>
<dbReference type="PROSITE" id="PS50228">
    <property type="entry name" value="SUEL_LECTIN"/>
    <property type="match status" value="1"/>
</dbReference>
<dbReference type="Proteomes" id="UP000193719">
    <property type="component" value="Unassembled WGS sequence"/>
</dbReference>
<reference evidence="6 7" key="2">
    <citation type="submission" date="2016-08" db="EMBL/GenBank/DDBJ databases">
        <title>Pervasive Adenine N6-methylation of Active Genes in Fungi.</title>
        <authorList>
            <consortium name="DOE Joint Genome Institute"/>
            <person name="Mondo S.J."/>
            <person name="Dannebaum R.O."/>
            <person name="Kuo R.C."/>
            <person name="Labutti K."/>
            <person name="Haridas S."/>
            <person name="Kuo A."/>
            <person name="Salamov A."/>
            <person name="Ahrendt S.R."/>
            <person name="Lipzen A."/>
            <person name="Sullivan W."/>
            <person name="Andreopoulos W.B."/>
            <person name="Clum A."/>
            <person name="Lindquist E."/>
            <person name="Daum C."/>
            <person name="Ramamoorthy G.K."/>
            <person name="Gryganskyi A."/>
            <person name="Culley D."/>
            <person name="Magnuson J.K."/>
            <person name="James T.Y."/>
            <person name="O'Malley M.A."/>
            <person name="Stajich J.E."/>
            <person name="Spatafora J.W."/>
            <person name="Visel A."/>
            <person name="Grigoriev I.V."/>
        </authorList>
    </citation>
    <scope>NUCLEOTIDE SEQUENCE [LARGE SCALE GENOMIC DNA]</scope>
    <source>
        <strain evidence="7">finn</strain>
    </source>
</reference>